<sequence>MIFKFYKPLDLPPQLEWKFAHESELLAWTIRARNYNTFVANSMFLFMAILILGGAFIMYSVYEGMGQPWRILSCVFFYVLMLSVVSSMTHQQINCAYRFSKSGLEHCEWKDFPKWALTFLKWLAGITAVFFVFMATIDPSFLLGAVIGPGGVGLTYLSMACSKNYREMHTQYHCYAFKWEELTQLAVVTNREIVEFKYSVIQEGRDHITVGGVNIFCRRKQKEKVAEFIKPYLSPGVPCIETKADVPQY</sequence>
<protein>
    <submittedName>
        <fullName evidence="2">Uncharacterized protein</fullName>
    </submittedName>
</protein>
<keyword evidence="1" id="KW-0812">Transmembrane</keyword>
<dbReference type="EMBL" id="CP009048">
    <property type="protein sequence ID" value="AIL63360.1"/>
    <property type="molecule type" value="Genomic_DNA"/>
</dbReference>
<evidence type="ECO:0000313" key="2">
    <source>
        <dbReference type="EMBL" id="AIL63360.1"/>
    </source>
</evidence>
<dbReference type="KEGG" id="palk:PSAKL28_42160"/>
<organism evidence="2 3">
    <name type="scientific">Pseudomonas alkylphenolica</name>
    <dbReference type="NCBI Taxonomy" id="237609"/>
    <lineage>
        <taxon>Bacteria</taxon>
        <taxon>Pseudomonadati</taxon>
        <taxon>Pseudomonadota</taxon>
        <taxon>Gammaproteobacteria</taxon>
        <taxon>Pseudomonadales</taxon>
        <taxon>Pseudomonadaceae</taxon>
        <taxon>Pseudomonas</taxon>
    </lineage>
</organism>
<keyword evidence="1" id="KW-0472">Membrane</keyword>
<dbReference type="RefSeq" id="WP_038614237.1">
    <property type="nucleotide sequence ID" value="NZ_CP009048.1"/>
</dbReference>
<proteinExistence type="predicted"/>
<name>A0A077FFY1_9PSED</name>
<feature type="transmembrane region" description="Helical" evidence="1">
    <location>
        <begin position="68"/>
        <end position="88"/>
    </location>
</feature>
<dbReference type="HOGENOM" id="CLU_1106395_0_0_6"/>
<keyword evidence="1" id="KW-1133">Transmembrane helix</keyword>
<feature type="transmembrane region" description="Helical" evidence="1">
    <location>
        <begin position="38"/>
        <end position="62"/>
    </location>
</feature>
<feature type="transmembrane region" description="Helical" evidence="1">
    <location>
        <begin position="141"/>
        <end position="159"/>
    </location>
</feature>
<feature type="transmembrane region" description="Helical" evidence="1">
    <location>
        <begin position="115"/>
        <end position="135"/>
    </location>
</feature>
<reference evidence="2 3" key="1">
    <citation type="submission" date="2014-07" db="EMBL/GenBank/DDBJ databases">
        <authorList>
            <person name="Lee K."/>
            <person name="Lim J.Y."/>
            <person name="Hwang I."/>
        </authorList>
    </citation>
    <scope>NUCLEOTIDE SEQUENCE [LARGE SCALE GENOMIC DNA]</scope>
    <source>
        <strain evidence="2 3">KL28</strain>
    </source>
</reference>
<evidence type="ECO:0000313" key="3">
    <source>
        <dbReference type="Proteomes" id="UP000028931"/>
    </source>
</evidence>
<dbReference type="AlphaFoldDB" id="A0A077FFY1"/>
<accession>A0A077FFY1</accession>
<dbReference type="Proteomes" id="UP000028931">
    <property type="component" value="Chromosome"/>
</dbReference>
<gene>
    <name evidence="2" type="ORF">PSAKL28_42160</name>
</gene>
<evidence type="ECO:0000256" key="1">
    <source>
        <dbReference type="SAM" id="Phobius"/>
    </source>
</evidence>